<dbReference type="AlphaFoldDB" id="A0AAW1BUM2"/>
<name>A0AAW1BUM2_CROAD</name>
<evidence type="ECO:0000313" key="2">
    <source>
        <dbReference type="EMBL" id="KAK9405688.1"/>
    </source>
</evidence>
<sequence>MGGEAAAPFGREARGEQIGARRGAAAWLAGRQDRGFPGKKGGTTMAEQRLVVPREAGTENEGRDPVIVQVRTTGDCLTSNGPSHVKLESQEEIHQCWDSHLQNFLKRVAELPSALPPLEEDVTDTQAPLGRDKEDLQEENSGWSRGEPMLQMDPNISGKAWMDREKLDFCMKVQVEETLKEVDLGSQWPLQLRQFGPQDVQQHQEKGYQKSNMEGQTKIESTIAMTFRLMTWSLEQKEERVRFDLAIQTSPLAQKRVPKDTMLKPPKLEEEEAFEIVKVKIPLDIKQEVDGEASSLEYDI</sequence>
<dbReference type="EMBL" id="JAOTOJ010000002">
    <property type="protein sequence ID" value="KAK9405688.1"/>
    <property type="molecule type" value="Genomic_DNA"/>
</dbReference>
<feature type="region of interest" description="Disordered" evidence="1">
    <location>
        <begin position="29"/>
        <end position="60"/>
    </location>
</feature>
<comment type="caution">
    <text evidence="2">The sequence shown here is derived from an EMBL/GenBank/DDBJ whole genome shotgun (WGS) entry which is preliminary data.</text>
</comment>
<organism evidence="2 3">
    <name type="scientific">Crotalus adamanteus</name>
    <name type="common">Eastern diamondback rattlesnake</name>
    <dbReference type="NCBI Taxonomy" id="8729"/>
    <lineage>
        <taxon>Eukaryota</taxon>
        <taxon>Metazoa</taxon>
        <taxon>Chordata</taxon>
        <taxon>Craniata</taxon>
        <taxon>Vertebrata</taxon>
        <taxon>Euteleostomi</taxon>
        <taxon>Lepidosauria</taxon>
        <taxon>Squamata</taxon>
        <taxon>Bifurcata</taxon>
        <taxon>Unidentata</taxon>
        <taxon>Episquamata</taxon>
        <taxon>Toxicofera</taxon>
        <taxon>Serpentes</taxon>
        <taxon>Colubroidea</taxon>
        <taxon>Viperidae</taxon>
        <taxon>Crotalinae</taxon>
        <taxon>Crotalus</taxon>
    </lineage>
</organism>
<protein>
    <submittedName>
        <fullName evidence="2">Uncharacterized protein</fullName>
    </submittedName>
</protein>
<evidence type="ECO:0000256" key="1">
    <source>
        <dbReference type="SAM" id="MobiDB-lite"/>
    </source>
</evidence>
<evidence type="ECO:0000313" key="3">
    <source>
        <dbReference type="Proteomes" id="UP001474421"/>
    </source>
</evidence>
<feature type="region of interest" description="Disordered" evidence="1">
    <location>
        <begin position="116"/>
        <end position="152"/>
    </location>
</feature>
<gene>
    <name evidence="2" type="ORF">NXF25_004462</name>
</gene>
<keyword evidence="3" id="KW-1185">Reference proteome</keyword>
<dbReference type="Proteomes" id="UP001474421">
    <property type="component" value="Unassembled WGS sequence"/>
</dbReference>
<accession>A0AAW1BUM2</accession>
<reference evidence="2 3" key="1">
    <citation type="journal article" date="2024" name="Proc. Natl. Acad. Sci. U.S.A.">
        <title>The genetic regulatory architecture and epigenomic basis for age-related changes in rattlesnake venom.</title>
        <authorList>
            <person name="Hogan M.P."/>
            <person name="Holding M.L."/>
            <person name="Nystrom G.S."/>
            <person name="Colston T.J."/>
            <person name="Bartlett D.A."/>
            <person name="Mason A.J."/>
            <person name="Ellsworth S.A."/>
            <person name="Rautsaw R.M."/>
            <person name="Lawrence K.C."/>
            <person name="Strickland J.L."/>
            <person name="He B."/>
            <person name="Fraser P."/>
            <person name="Margres M.J."/>
            <person name="Gilbert D.M."/>
            <person name="Gibbs H.L."/>
            <person name="Parkinson C.L."/>
            <person name="Rokyta D.R."/>
        </authorList>
    </citation>
    <scope>NUCLEOTIDE SEQUENCE [LARGE SCALE GENOMIC DNA]</scope>
    <source>
        <strain evidence="2">DRR0105</strain>
    </source>
</reference>
<proteinExistence type="predicted"/>